<evidence type="ECO:0000259" key="1">
    <source>
        <dbReference type="SMART" id="SM00382"/>
    </source>
</evidence>
<dbReference type="Gene3D" id="3.40.50.300">
    <property type="entry name" value="P-loop containing nucleotide triphosphate hydrolases"/>
    <property type="match status" value="1"/>
</dbReference>
<reference evidence="2 3" key="1">
    <citation type="submission" date="2016-11" db="EMBL/GenBank/DDBJ databases">
        <authorList>
            <person name="Jaros S."/>
            <person name="Januszkiewicz K."/>
            <person name="Wedrychowicz H."/>
        </authorList>
    </citation>
    <scope>NUCLEOTIDE SEQUENCE [LARGE SCALE GENOMIC DNA]</scope>
    <source>
        <strain evidence="2 3">DSM 100565</strain>
    </source>
</reference>
<dbReference type="AlphaFoldDB" id="A0A1M6I3X6"/>
<gene>
    <name evidence="2" type="ORF">SAMN05444417_0015</name>
</gene>
<accession>A0A1M6I3X6</accession>
<dbReference type="SMART" id="SM00382">
    <property type="entry name" value="AAA"/>
    <property type="match status" value="1"/>
</dbReference>
<dbReference type="InterPro" id="IPR003593">
    <property type="entry name" value="AAA+_ATPase"/>
</dbReference>
<keyword evidence="3" id="KW-1185">Reference proteome</keyword>
<dbReference type="InterPro" id="IPR008868">
    <property type="entry name" value="TniB"/>
</dbReference>
<dbReference type="InterPro" id="IPR027417">
    <property type="entry name" value="P-loop_NTPase"/>
</dbReference>
<organism evidence="2 3">
    <name type="scientific">Wenxinia saemankumensis</name>
    <dbReference type="NCBI Taxonomy" id="1447782"/>
    <lineage>
        <taxon>Bacteria</taxon>
        <taxon>Pseudomonadati</taxon>
        <taxon>Pseudomonadota</taxon>
        <taxon>Alphaproteobacteria</taxon>
        <taxon>Rhodobacterales</taxon>
        <taxon>Roseobacteraceae</taxon>
        <taxon>Wenxinia</taxon>
    </lineage>
</organism>
<dbReference type="EMBL" id="FQYO01000012">
    <property type="protein sequence ID" value="SHJ29153.1"/>
    <property type="molecule type" value="Genomic_DNA"/>
</dbReference>
<sequence length="305" mass="33546">MKPVGQRYMLSDRDDELRDVLGDVLRFAPDPTRRATPIQFGRQLETRGLVVSGPSGVGKTTLLKRGLDEIDGLGLFDGSSGHVVELTVPPEATLKGLAFSLLDSLLYTGARNMTAAEAWEIAQHRLALFEISVLWIDEAHHLLTSGSGRDAKTATRRLKLLLQGNHALVVVLSGTPELVELLQKDAETWRRFLKMPLRASLSGRERLSFARYIRALCKEYEVTPPNDPHLAERLLSASNGIIGEAIDLVTLCIERARAKGLDALHLGDFRRAFVYSGNAGSITPFDEVAWEELAPALEEIMEGVA</sequence>
<dbReference type="Proteomes" id="UP000184292">
    <property type="component" value="Unassembled WGS sequence"/>
</dbReference>
<feature type="domain" description="AAA+ ATPase" evidence="1">
    <location>
        <begin position="45"/>
        <end position="201"/>
    </location>
</feature>
<dbReference type="SUPFAM" id="SSF52540">
    <property type="entry name" value="P-loop containing nucleoside triphosphate hydrolases"/>
    <property type="match status" value="1"/>
</dbReference>
<name>A0A1M6I3X6_9RHOB</name>
<proteinExistence type="predicted"/>
<evidence type="ECO:0000313" key="3">
    <source>
        <dbReference type="Proteomes" id="UP000184292"/>
    </source>
</evidence>
<dbReference type="Pfam" id="PF05621">
    <property type="entry name" value="TniB"/>
    <property type="match status" value="1"/>
</dbReference>
<protein>
    <submittedName>
        <fullName evidence="2">TniB protein</fullName>
    </submittedName>
</protein>
<evidence type="ECO:0000313" key="2">
    <source>
        <dbReference type="EMBL" id="SHJ29153.1"/>
    </source>
</evidence>